<dbReference type="Pfam" id="PF02321">
    <property type="entry name" value="OEP"/>
    <property type="match status" value="2"/>
</dbReference>
<comment type="similarity">
    <text evidence="1 2">Belongs to the outer membrane factor (OMF) (TC 1.B.17) family.</text>
</comment>
<keyword evidence="2" id="KW-0732">Signal</keyword>
<dbReference type="PANTHER" id="PTHR30203:SF33">
    <property type="entry name" value="BLR4455 PROTEIN"/>
    <property type="match status" value="1"/>
</dbReference>
<dbReference type="Gene3D" id="1.20.1600.10">
    <property type="entry name" value="Outer membrane efflux proteins (OEP)"/>
    <property type="match status" value="1"/>
</dbReference>
<keyword evidence="4" id="KW-1185">Reference proteome</keyword>
<dbReference type="InterPro" id="IPR010131">
    <property type="entry name" value="MdtP/NodT-like"/>
</dbReference>
<keyword evidence="2" id="KW-0564">Palmitate</keyword>
<dbReference type="SUPFAM" id="SSF56954">
    <property type="entry name" value="Outer membrane efflux proteins (OEP)"/>
    <property type="match status" value="1"/>
</dbReference>
<dbReference type="InterPro" id="IPR003423">
    <property type="entry name" value="OMP_efflux"/>
</dbReference>
<dbReference type="Proteomes" id="UP000679725">
    <property type="component" value="Unassembled WGS sequence"/>
</dbReference>
<evidence type="ECO:0000256" key="2">
    <source>
        <dbReference type="RuleBase" id="RU362097"/>
    </source>
</evidence>
<dbReference type="PANTHER" id="PTHR30203">
    <property type="entry name" value="OUTER MEMBRANE CATION EFFLUX PROTEIN"/>
    <property type="match status" value="1"/>
</dbReference>
<feature type="signal peptide" evidence="2">
    <location>
        <begin position="1"/>
        <end position="17"/>
    </location>
</feature>
<keyword evidence="2" id="KW-1134">Transmembrane beta strand</keyword>
<keyword evidence="2" id="KW-0812">Transmembrane</keyword>
<dbReference type="RefSeq" id="WP_215231562.1">
    <property type="nucleotide sequence ID" value="NZ_CAJRAU010000001.1"/>
</dbReference>
<evidence type="ECO:0000256" key="1">
    <source>
        <dbReference type="ARBA" id="ARBA00007613"/>
    </source>
</evidence>
<keyword evidence="2" id="KW-0472">Membrane</keyword>
<proteinExistence type="inferred from homology"/>
<name>A0ABM8UJH5_9BACT</name>
<comment type="subcellular location">
    <subcellularLocation>
        <location evidence="2">Cell membrane</location>
        <topology evidence="2">Lipid-anchor</topology>
    </subcellularLocation>
</comment>
<evidence type="ECO:0000313" key="3">
    <source>
        <dbReference type="EMBL" id="CAG5067380.1"/>
    </source>
</evidence>
<sequence>MKYILSFKKYAVFLLLAAVIASCKISKDYQRPELALSEQYRDVTFADTATIADLNWKEFFPDTTLQRLIEQGINYNVDLQLAVKRIEIAQSQMKQARLLQLPRVDLRVTGQYNRPSANSLNGLSATNFLKSNHIENYIASVDLSWEADIWGRIRRQQEATLGAYLQTYEARKAVQTRLVSDVAKGFLNLLMLDKQLEIAKNNLALSDNTLKLTTLLKNAGEVTSLSVQQAEAQRESIALLIPQLEQDITIQENSLQVLTGQMPAAIARNVKLSEIKIYENLATGVPAALLSRRPDVRSAEMSVLIANAQLGVAQANMYPTLAITASGGIESFKSSNWFNIPGSLFGIAAGTIARPIFARRQLKTAVEVAKTQREQSVIEFRQSILNAVGEVSNSLVQTVKLTEQDSIANRQVAILQQAITNAQLLYKSDMANYLEVITAQGNALQAELNLAFIRSQSMVARVELYRSLGGGWQ</sequence>
<accession>A0ABM8UJH5</accession>
<dbReference type="EMBL" id="CAJRAU010000001">
    <property type="protein sequence ID" value="CAG5067380.1"/>
    <property type="molecule type" value="Genomic_DNA"/>
</dbReference>
<reference evidence="3 4" key="1">
    <citation type="submission" date="2021-04" db="EMBL/GenBank/DDBJ databases">
        <authorList>
            <person name="Rodrigo-Torres L."/>
            <person name="Arahal R. D."/>
            <person name="Lucena T."/>
        </authorList>
    </citation>
    <scope>NUCLEOTIDE SEQUENCE [LARGE SCALE GENOMIC DNA]</scope>
    <source>
        <strain evidence="3 4">CECT 9623</strain>
    </source>
</reference>
<dbReference type="PROSITE" id="PS51257">
    <property type="entry name" value="PROKAR_LIPOPROTEIN"/>
    <property type="match status" value="1"/>
</dbReference>
<gene>
    <name evidence="3" type="primary">oprM_1</name>
    <name evidence="3" type="ORF">DYBT9623_00100</name>
</gene>
<organism evidence="3 4">
    <name type="scientific">Dyadobacter linearis</name>
    <dbReference type="NCBI Taxonomy" id="2823330"/>
    <lineage>
        <taxon>Bacteria</taxon>
        <taxon>Pseudomonadati</taxon>
        <taxon>Bacteroidota</taxon>
        <taxon>Cytophagia</taxon>
        <taxon>Cytophagales</taxon>
        <taxon>Spirosomataceae</taxon>
        <taxon>Dyadobacter</taxon>
    </lineage>
</organism>
<dbReference type="NCBIfam" id="TIGR01845">
    <property type="entry name" value="outer_NodT"/>
    <property type="match status" value="1"/>
</dbReference>
<keyword evidence="2" id="KW-0449">Lipoprotein</keyword>
<comment type="caution">
    <text evidence="3">The sequence shown here is derived from an EMBL/GenBank/DDBJ whole genome shotgun (WGS) entry which is preliminary data.</text>
</comment>
<evidence type="ECO:0000313" key="4">
    <source>
        <dbReference type="Proteomes" id="UP000679725"/>
    </source>
</evidence>
<dbReference type="Gene3D" id="2.20.200.10">
    <property type="entry name" value="Outer membrane efflux proteins (OEP)"/>
    <property type="match status" value="1"/>
</dbReference>
<feature type="chain" id="PRO_5045000529" evidence="2">
    <location>
        <begin position="18"/>
        <end position="473"/>
    </location>
</feature>
<protein>
    <submittedName>
        <fullName evidence="3">Outer membrane protein OprM</fullName>
    </submittedName>
</protein>